<dbReference type="Proteomes" id="UP000887458">
    <property type="component" value="Unassembled WGS sequence"/>
</dbReference>
<evidence type="ECO:0000313" key="3">
    <source>
        <dbReference type="Proteomes" id="UP000887458"/>
    </source>
</evidence>
<sequence>MAIFFERNFYNNEKFLNNIYYLMSRLYFSSFSPNNHQSIYHYYTNLMLITNKPILFHIPIKEKICFCLSIYLVIYYITTSYNIIELDSETKFLFGDLSYLIDEDSTIASKSISLLAGFATLMFLIIIYYSLNTMPSIGLRTFLLITQNDHPLIYEYLQQQNSQPILLSTIQTLKNFDKKIHLNQQRFRFIFNRVYCIAQFFHVILNLCIQLFKLTKYLQTKSMDKIFIHIILLQASYIAFNFMFIFIYSPLMIAGYLLRIGFSFIRVSKFQLNTLLLNYQIIIKLKSKQSKEFINSYSKHIELKLINYLRDYSGLIIFTENVQIVLSKLFLCALLVTFVASQITMNCLKNLSTDSTVIIIFMYYFLTLDYIIILLLSYIVSKFNANLNSICKDLNRIVCCINEMARSKRSQFKIMLFYERLVNKKPFGIKIGPITVLTKAVFIKLLILYIRFTMLSGKLSNTSHEVDNAGG</sequence>
<feature type="transmembrane region" description="Helical" evidence="1">
    <location>
        <begin position="357"/>
        <end position="380"/>
    </location>
</feature>
<organism evidence="2 3">
    <name type="scientific">Dermatophagoides pteronyssinus</name>
    <name type="common">European house dust mite</name>
    <dbReference type="NCBI Taxonomy" id="6956"/>
    <lineage>
        <taxon>Eukaryota</taxon>
        <taxon>Metazoa</taxon>
        <taxon>Ecdysozoa</taxon>
        <taxon>Arthropoda</taxon>
        <taxon>Chelicerata</taxon>
        <taxon>Arachnida</taxon>
        <taxon>Acari</taxon>
        <taxon>Acariformes</taxon>
        <taxon>Sarcoptiformes</taxon>
        <taxon>Astigmata</taxon>
        <taxon>Psoroptidia</taxon>
        <taxon>Analgoidea</taxon>
        <taxon>Pyroglyphidae</taxon>
        <taxon>Dermatophagoidinae</taxon>
        <taxon>Dermatophagoides</taxon>
    </lineage>
</organism>
<feature type="transmembrane region" description="Helical" evidence="1">
    <location>
        <begin position="427"/>
        <end position="450"/>
    </location>
</feature>
<feature type="transmembrane region" description="Helical" evidence="1">
    <location>
        <begin position="112"/>
        <end position="131"/>
    </location>
</feature>
<feature type="transmembrane region" description="Helical" evidence="1">
    <location>
        <begin position="325"/>
        <end position="345"/>
    </location>
</feature>
<proteinExistence type="predicted"/>
<reference evidence="2 3" key="1">
    <citation type="journal article" date="2018" name="J. Allergy Clin. Immunol.">
        <title>High-quality assembly of Dermatophagoides pteronyssinus genome and transcriptome reveals a wide range of novel allergens.</title>
        <authorList>
            <person name="Liu X.Y."/>
            <person name="Yang K.Y."/>
            <person name="Wang M.Q."/>
            <person name="Kwok J.S."/>
            <person name="Zeng X."/>
            <person name="Yang Z."/>
            <person name="Xiao X.J."/>
            <person name="Lau C.P."/>
            <person name="Li Y."/>
            <person name="Huang Z.M."/>
            <person name="Ba J.G."/>
            <person name="Yim A.K."/>
            <person name="Ouyang C.Y."/>
            <person name="Ngai S.M."/>
            <person name="Chan T.F."/>
            <person name="Leung E.L."/>
            <person name="Liu L."/>
            <person name="Liu Z.G."/>
            <person name="Tsui S.K."/>
        </authorList>
    </citation>
    <scope>NUCLEOTIDE SEQUENCE [LARGE SCALE GENOMIC DNA]</scope>
    <source>
        <strain evidence="2">Derp</strain>
    </source>
</reference>
<reference evidence="2 3" key="2">
    <citation type="journal article" date="2022" name="Mol. Biol. Evol.">
        <title>Comparative Genomics Reveals Insights into the Divergent Evolution of Astigmatic Mites and Household Pest Adaptations.</title>
        <authorList>
            <person name="Xiong Q."/>
            <person name="Wan A.T."/>
            <person name="Liu X."/>
            <person name="Fung C.S."/>
            <person name="Xiao X."/>
            <person name="Malainual N."/>
            <person name="Hou J."/>
            <person name="Wang L."/>
            <person name="Wang M."/>
            <person name="Yang K.Y."/>
            <person name="Cui Y."/>
            <person name="Leung E.L."/>
            <person name="Nong W."/>
            <person name="Shin S.K."/>
            <person name="Au S.W."/>
            <person name="Jeong K.Y."/>
            <person name="Chew F.T."/>
            <person name="Hui J.H."/>
            <person name="Leung T.F."/>
            <person name="Tungtrongchitr A."/>
            <person name="Zhong N."/>
            <person name="Liu Z."/>
            <person name="Tsui S.K."/>
        </authorList>
    </citation>
    <scope>NUCLEOTIDE SEQUENCE [LARGE SCALE GENOMIC DNA]</scope>
    <source>
        <strain evidence="2">Derp</strain>
    </source>
</reference>
<evidence type="ECO:0000256" key="1">
    <source>
        <dbReference type="SAM" id="Phobius"/>
    </source>
</evidence>
<gene>
    <name evidence="2" type="ORF">DERP_009925</name>
</gene>
<feature type="transmembrane region" description="Helical" evidence="1">
    <location>
        <begin position="64"/>
        <end position="84"/>
    </location>
</feature>
<comment type="caution">
    <text evidence="2">The sequence shown here is derived from an EMBL/GenBank/DDBJ whole genome shotgun (WGS) entry which is preliminary data.</text>
</comment>
<keyword evidence="3" id="KW-1185">Reference proteome</keyword>
<keyword evidence="1" id="KW-0472">Membrane</keyword>
<keyword evidence="1" id="KW-1133">Transmembrane helix</keyword>
<evidence type="ECO:0000313" key="2">
    <source>
        <dbReference type="EMBL" id="KAH9416562.1"/>
    </source>
</evidence>
<dbReference type="EMBL" id="NJHN03000090">
    <property type="protein sequence ID" value="KAH9416562.1"/>
    <property type="molecule type" value="Genomic_DNA"/>
</dbReference>
<keyword evidence="1" id="KW-0812">Transmembrane</keyword>
<evidence type="ECO:0008006" key="4">
    <source>
        <dbReference type="Google" id="ProtNLM"/>
    </source>
</evidence>
<feature type="transmembrane region" description="Helical" evidence="1">
    <location>
        <begin position="226"/>
        <end position="258"/>
    </location>
</feature>
<accession>A0ABQ8J221</accession>
<protein>
    <recommendedName>
        <fullName evidence="4">Gustatory receptor</fullName>
    </recommendedName>
</protein>
<name>A0ABQ8J221_DERPT</name>
<feature type="transmembrane region" description="Helical" evidence="1">
    <location>
        <begin position="194"/>
        <end position="214"/>
    </location>
</feature>